<protein>
    <recommendedName>
        <fullName evidence="8">TM7S3/TM198-like domain-containing protein</fullName>
    </recommendedName>
</protein>
<feature type="region of interest" description="Disordered" evidence="5">
    <location>
        <begin position="397"/>
        <end position="422"/>
    </location>
</feature>
<accession>A0A8E2EJ44</accession>
<gene>
    <name evidence="9" type="ORF">K432DRAFT_94855</name>
</gene>
<feature type="region of interest" description="Disordered" evidence="5">
    <location>
        <begin position="55"/>
        <end position="95"/>
    </location>
</feature>
<proteinExistence type="predicted"/>
<feature type="region of interest" description="Disordered" evidence="5">
    <location>
        <begin position="657"/>
        <end position="773"/>
    </location>
</feature>
<dbReference type="PANTHER" id="PTHR39469">
    <property type="entry name" value="CHROMOSOME 1, WHOLE GENOME SHOTGUN SEQUENCE"/>
    <property type="match status" value="1"/>
</dbReference>
<feature type="transmembrane region" description="Helical" evidence="6">
    <location>
        <begin position="217"/>
        <end position="235"/>
    </location>
</feature>
<feature type="compositionally biased region" description="Low complexity" evidence="5">
    <location>
        <begin position="521"/>
        <end position="533"/>
    </location>
</feature>
<evidence type="ECO:0000256" key="4">
    <source>
        <dbReference type="ARBA" id="ARBA00023136"/>
    </source>
</evidence>
<evidence type="ECO:0000313" key="10">
    <source>
        <dbReference type="Proteomes" id="UP000250266"/>
    </source>
</evidence>
<feature type="region of interest" description="Disordered" evidence="5">
    <location>
        <begin position="824"/>
        <end position="885"/>
    </location>
</feature>
<evidence type="ECO:0000313" key="9">
    <source>
        <dbReference type="EMBL" id="OCK84804.1"/>
    </source>
</evidence>
<dbReference type="AlphaFoldDB" id="A0A8E2EJ44"/>
<keyword evidence="10" id="KW-1185">Reference proteome</keyword>
<keyword evidence="3 6" id="KW-1133">Transmembrane helix</keyword>
<keyword evidence="4 6" id="KW-0472">Membrane</keyword>
<feature type="compositionally biased region" description="Polar residues" evidence="5">
    <location>
        <begin position="483"/>
        <end position="507"/>
    </location>
</feature>
<evidence type="ECO:0000259" key="8">
    <source>
        <dbReference type="Pfam" id="PF13886"/>
    </source>
</evidence>
<organism evidence="9 10">
    <name type="scientific">Lepidopterella palustris CBS 459.81</name>
    <dbReference type="NCBI Taxonomy" id="1314670"/>
    <lineage>
        <taxon>Eukaryota</taxon>
        <taxon>Fungi</taxon>
        <taxon>Dikarya</taxon>
        <taxon>Ascomycota</taxon>
        <taxon>Pezizomycotina</taxon>
        <taxon>Dothideomycetes</taxon>
        <taxon>Pleosporomycetidae</taxon>
        <taxon>Mytilinidiales</taxon>
        <taxon>Argynnaceae</taxon>
        <taxon>Lepidopterella</taxon>
    </lineage>
</organism>
<evidence type="ECO:0000256" key="7">
    <source>
        <dbReference type="SAM" id="SignalP"/>
    </source>
</evidence>
<feature type="transmembrane region" description="Helical" evidence="6">
    <location>
        <begin position="191"/>
        <end position="210"/>
    </location>
</feature>
<feature type="compositionally biased region" description="Basic and acidic residues" evidence="5">
    <location>
        <begin position="663"/>
        <end position="685"/>
    </location>
</feature>
<evidence type="ECO:0000256" key="6">
    <source>
        <dbReference type="SAM" id="Phobius"/>
    </source>
</evidence>
<evidence type="ECO:0000256" key="2">
    <source>
        <dbReference type="ARBA" id="ARBA00022692"/>
    </source>
</evidence>
<feature type="transmembrane region" description="Helical" evidence="6">
    <location>
        <begin position="272"/>
        <end position="290"/>
    </location>
</feature>
<feature type="transmembrane region" description="Helical" evidence="6">
    <location>
        <begin position="247"/>
        <end position="265"/>
    </location>
</feature>
<feature type="region of interest" description="Disordered" evidence="5">
    <location>
        <begin position="479"/>
        <end position="599"/>
    </location>
</feature>
<feature type="compositionally biased region" description="Polar residues" evidence="5">
    <location>
        <begin position="409"/>
        <end position="422"/>
    </location>
</feature>
<dbReference type="EMBL" id="KV744830">
    <property type="protein sequence ID" value="OCK84804.1"/>
    <property type="molecule type" value="Genomic_DNA"/>
</dbReference>
<feature type="compositionally biased region" description="Polar residues" evidence="5">
    <location>
        <begin position="836"/>
        <end position="869"/>
    </location>
</feature>
<keyword evidence="7" id="KW-0732">Signal</keyword>
<dbReference type="OrthoDB" id="102260at2759"/>
<dbReference type="GO" id="GO:0016020">
    <property type="term" value="C:membrane"/>
    <property type="evidence" value="ECO:0007669"/>
    <property type="project" value="UniProtKB-SubCell"/>
</dbReference>
<dbReference type="Proteomes" id="UP000250266">
    <property type="component" value="Unassembled WGS sequence"/>
</dbReference>
<evidence type="ECO:0000256" key="5">
    <source>
        <dbReference type="SAM" id="MobiDB-lite"/>
    </source>
</evidence>
<keyword evidence="2 6" id="KW-0812">Transmembrane</keyword>
<feature type="domain" description="TM7S3/TM198-like" evidence="8">
    <location>
        <begin position="142"/>
        <end position="345"/>
    </location>
</feature>
<feature type="region of interest" description="Disordered" evidence="5">
    <location>
        <begin position="444"/>
        <end position="463"/>
    </location>
</feature>
<name>A0A8E2EJ44_9PEZI</name>
<evidence type="ECO:0000256" key="1">
    <source>
        <dbReference type="ARBA" id="ARBA00004141"/>
    </source>
</evidence>
<feature type="signal peptide" evidence="7">
    <location>
        <begin position="1"/>
        <end position="23"/>
    </location>
</feature>
<sequence>MRSYRYLICSLALISLSLDPIAALRYDLNARQNDPTSVNPTQTFVPTSTAAAHASSTLDASSAPSGSSAKATGAASTTTLSSTSPNDTAGASTSVTPSTVIQAPSSSVSIKATATVTNGLAAISTNPLPLQPAITPAIGVAGIILLISGIVYTVIGIKNKWLYIFFSAAYISSLAVTVLIIYLMSPPVSDAVQGAFFVAAFISGFIFGALSLVFTDITDGLGCLLGGFCLSMWFLTLKEGGLIDSTAGRAIFIACMSFAAFSLSFSHYTRTYGLIVSISFAGATIAVLGIDCLSRAGLKEFWLYLWNLNSNTFPLNTNTYPITRGIRVEVACIVLIFLFGLVSQLKLWKLVKERRERNAAVRLEQDQNQEREEEELGRRIEDDFMRERAQWEAAYGDKHGADLHPDSAIGSSNDSIPKTSVSVKEVRRSIADSVEMVDLSESKAAAGQKTLMSRKSSKRDSHPTVIVRVLQDNDIQHIDADGNTLQPNTQGSGRNPGLHSSTNSSLRESVEMKPLDDGDNTRSASARTSLRSSVPPPPLVVPLPFTIPAEEESDEEDRASVSTVPDSLHKHRPSSKRVSGASALNRFSMSRNSTDHSESREALIIPHIEDDRDSSVAATLDGLDEDDISLPELSPPHSPLKQGFDDHITAHIDMPVAAEAEASEPKNDRENPKPDSKEKSARVHASEGLPSSDPEEDTSEHSGKQHSLTISTDPKPNETKSKRTSMGSQRRRSGMSVSNDEDGPSRRRSKSLKSIPQSEGSEIGSHVGSLKEILPAKLSKVALSYRTNEWAKHLELAEKPELDEIEEPESPGVKVDHGFKETAAPLKVEVKPQPSPVTSTQLTRDGSQTLTTNPYRQGNSIRPSSSMSKHSTHGLPPAALSRTPSSTMVNSIRVIQHPVSYGADIGTPGTVSRSSSATRIRGLRSSSTPLMNQTLVESPIEEELQGSNGGRFAPSPVPGHTLMGKRETSVRNKVSTMSYAPFSSTPNVSVMPPSDSASVRALRLDEPDSDNISLSERKCLIDQENMTLAQRKQLIQSQQLQSQLAPVHQRRQGTWPLAEQQMQGFDSHQPKRTSGMDQGKREAMLATWRESMRNEMSPVQPVVADEGRRAAMLNERRQKEMEKQQQAIAANHRDTVFDSMMRRGDMLDAHKEAMRRMQAAANKHA</sequence>
<reference evidence="9 10" key="1">
    <citation type="journal article" date="2016" name="Nat. Commun.">
        <title>Ectomycorrhizal ecology is imprinted in the genome of the dominant symbiotic fungus Cenococcum geophilum.</title>
        <authorList>
            <consortium name="DOE Joint Genome Institute"/>
            <person name="Peter M."/>
            <person name="Kohler A."/>
            <person name="Ohm R.A."/>
            <person name="Kuo A."/>
            <person name="Krutzmann J."/>
            <person name="Morin E."/>
            <person name="Arend M."/>
            <person name="Barry K.W."/>
            <person name="Binder M."/>
            <person name="Choi C."/>
            <person name="Clum A."/>
            <person name="Copeland A."/>
            <person name="Grisel N."/>
            <person name="Haridas S."/>
            <person name="Kipfer T."/>
            <person name="LaButti K."/>
            <person name="Lindquist E."/>
            <person name="Lipzen A."/>
            <person name="Maire R."/>
            <person name="Meier B."/>
            <person name="Mihaltcheva S."/>
            <person name="Molinier V."/>
            <person name="Murat C."/>
            <person name="Poggeler S."/>
            <person name="Quandt C.A."/>
            <person name="Sperisen C."/>
            <person name="Tritt A."/>
            <person name="Tisserant E."/>
            <person name="Crous P.W."/>
            <person name="Henrissat B."/>
            <person name="Nehls U."/>
            <person name="Egli S."/>
            <person name="Spatafora J.W."/>
            <person name="Grigoriev I.V."/>
            <person name="Martin F.M."/>
        </authorList>
    </citation>
    <scope>NUCLEOTIDE SEQUENCE [LARGE SCALE GENOMIC DNA]</scope>
    <source>
        <strain evidence="9 10">CBS 459.81</strain>
    </source>
</reference>
<dbReference type="PANTHER" id="PTHR39469:SF1">
    <property type="entry name" value="DUF4203 DOMAIN-CONTAINING PROTEIN"/>
    <property type="match status" value="1"/>
</dbReference>
<feature type="transmembrane region" description="Helical" evidence="6">
    <location>
        <begin position="133"/>
        <end position="155"/>
    </location>
</feature>
<feature type="chain" id="PRO_5034532916" description="TM7S3/TM198-like domain-containing protein" evidence="7">
    <location>
        <begin position="24"/>
        <end position="1165"/>
    </location>
</feature>
<dbReference type="Pfam" id="PF13886">
    <property type="entry name" value="TM7S3_TM198"/>
    <property type="match status" value="1"/>
</dbReference>
<feature type="transmembrane region" description="Helical" evidence="6">
    <location>
        <begin position="162"/>
        <end position="185"/>
    </location>
</feature>
<feature type="compositionally biased region" description="Low complexity" evidence="5">
    <location>
        <begin position="55"/>
        <end position="88"/>
    </location>
</feature>
<dbReference type="InterPro" id="IPR025256">
    <property type="entry name" value="TM7S3/TM198-like_dom"/>
</dbReference>
<feature type="compositionally biased region" description="Polar residues" evidence="5">
    <location>
        <begin position="705"/>
        <end position="714"/>
    </location>
</feature>
<evidence type="ECO:0000256" key="3">
    <source>
        <dbReference type="ARBA" id="ARBA00022989"/>
    </source>
</evidence>
<comment type="subcellular location">
    <subcellularLocation>
        <location evidence="1">Membrane</location>
        <topology evidence="1">Multi-pass membrane protein</topology>
    </subcellularLocation>
</comment>
<feature type="compositionally biased region" description="Basic and acidic residues" evidence="5">
    <location>
        <begin position="508"/>
        <end position="520"/>
    </location>
</feature>